<organism evidence="2 3">
    <name type="scientific">Monilinia fructicola</name>
    <name type="common">Brown rot fungus</name>
    <name type="synonym">Ciboria fructicola</name>
    <dbReference type="NCBI Taxonomy" id="38448"/>
    <lineage>
        <taxon>Eukaryota</taxon>
        <taxon>Fungi</taxon>
        <taxon>Dikarya</taxon>
        <taxon>Ascomycota</taxon>
        <taxon>Pezizomycotina</taxon>
        <taxon>Leotiomycetes</taxon>
        <taxon>Helotiales</taxon>
        <taxon>Sclerotiniaceae</taxon>
        <taxon>Monilinia</taxon>
    </lineage>
</organism>
<reference evidence="2 3" key="1">
    <citation type="submission" date="2019-06" db="EMBL/GenBank/DDBJ databases">
        <title>Genome Sequence of the Brown Rot Fungal Pathogen Monilinia fructicola.</title>
        <authorList>
            <person name="De Miccolis Angelini R.M."/>
            <person name="Landi L."/>
            <person name="Abate D."/>
            <person name="Pollastro S."/>
            <person name="Romanazzi G."/>
            <person name="Faretra F."/>
        </authorList>
    </citation>
    <scope>NUCLEOTIDE SEQUENCE [LARGE SCALE GENOMIC DNA]</scope>
    <source>
        <strain evidence="2 3">Mfrc123</strain>
    </source>
</reference>
<evidence type="ECO:0000313" key="2">
    <source>
        <dbReference type="EMBL" id="KAA8573061.1"/>
    </source>
</evidence>
<sequence>MNEAKPSEFFPIFRQSDHQIVTNPPADDIPPPFHFSVENEERYIPYSRFTHLPPNPSPWHQPRKPPAKEERGKAKMMPAMRRKRKLKAHSKSTCDIYLCVSPDILISSDVSEYFARDGMGPHGTGC</sequence>
<dbReference type="AlphaFoldDB" id="A0A5M9JV25"/>
<comment type="caution">
    <text evidence="2">The sequence shown here is derived from an EMBL/GenBank/DDBJ whole genome shotgun (WGS) entry which is preliminary data.</text>
</comment>
<dbReference type="EMBL" id="VICG01000004">
    <property type="protein sequence ID" value="KAA8573061.1"/>
    <property type="molecule type" value="Genomic_DNA"/>
</dbReference>
<name>A0A5M9JV25_MONFR</name>
<proteinExistence type="predicted"/>
<protein>
    <submittedName>
        <fullName evidence="2">Uncharacterized protein</fullName>
    </submittedName>
</protein>
<evidence type="ECO:0000256" key="1">
    <source>
        <dbReference type="SAM" id="MobiDB-lite"/>
    </source>
</evidence>
<feature type="region of interest" description="Disordered" evidence="1">
    <location>
        <begin position="53"/>
        <end position="87"/>
    </location>
</feature>
<keyword evidence="3" id="KW-1185">Reference proteome</keyword>
<gene>
    <name evidence="2" type="ORF">EYC84_003596</name>
</gene>
<evidence type="ECO:0000313" key="3">
    <source>
        <dbReference type="Proteomes" id="UP000322873"/>
    </source>
</evidence>
<dbReference type="Proteomes" id="UP000322873">
    <property type="component" value="Unassembled WGS sequence"/>
</dbReference>
<accession>A0A5M9JV25</accession>